<dbReference type="Proteomes" id="UP001499863">
    <property type="component" value="Unassembled WGS sequence"/>
</dbReference>
<name>A0ABN1XJU8_9ACTN</name>
<sequence length="100" mass="10578">MAQLTRNELDRLTAFFAERIGTPCESGEEAGHIEPLCRQVRHAVTGIDAYLEAVETRSPAAAHLHGTALDLWQGLERLADAWAGIPVPQPAPGAAVPAGA</sequence>
<keyword evidence="2" id="KW-1185">Reference proteome</keyword>
<accession>A0ABN1XJU8</accession>
<gene>
    <name evidence="1" type="ORF">GCM10009639_04000</name>
</gene>
<organism evidence="1 2">
    <name type="scientific">Kitasatospora putterlickiae</name>
    <dbReference type="NCBI Taxonomy" id="221725"/>
    <lineage>
        <taxon>Bacteria</taxon>
        <taxon>Bacillati</taxon>
        <taxon>Actinomycetota</taxon>
        <taxon>Actinomycetes</taxon>
        <taxon>Kitasatosporales</taxon>
        <taxon>Streptomycetaceae</taxon>
        <taxon>Kitasatospora</taxon>
    </lineage>
</organism>
<dbReference type="RefSeq" id="WP_344324605.1">
    <property type="nucleotide sequence ID" value="NZ_BAAAKJ010000019.1"/>
</dbReference>
<proteinExistence type="predicted"/>
<reference evidence="1 2" key="1">
    <citation type="journal article" date="2019" name="Int. J. Syst. Evol. Microbiol.">
        <title>The Global Catalogue of Microorganisms (GCM) 10K type strain sequencing project: providing services to taxonomists for standard genome sequencing and annotation.</title>
        <authorList>
            <consortium name="The Broad Institute Genomics Platform"/>
            <consortium name="The Broad Institute Genome Sequencing Center for Infectious Disease"/>
            <person name="Wu L."/>
            <person name="Ma J."/>
        </authorList>
    </citation>
    <scope>NUCLEOTIDE SEQUENCE [LARGE SCALE GENOMIC DNA]</scope>
    <source>
        <strain evidence="1 2">JCM 12393</strain>
    </source>
</reference>
<evidence type="ECO:0000313" key="1">
    <source>
        <dbReference type="EMBL" id="GAA1383539.1"/>
    </source>
</evidence>
<dbReference type="EMBL" id="BAAAKJ010000019">
    <property type="protein sequence ID" value="GAA1383539.1"/>
    <property type="molecule type" value="Genomic_DNA"/>
</dbReference>
<protein>
    <submittedName>
        <fullName evidence="1">Uncharacterized protein</fullName>
    </submittedName>
</protein>
<evidence type="ECO:0000313" key="2">
    <source>
        <dbReference type="Proteomes" id="UP001499863"/>
    </source>
</evidence>
<comment type="caution">
    <text evidence="1">The sequence shown here is derived from an EMBL/GenBank/DDBJ whole genome shotgun (WGS) entry which is preliminary data.</text>
</comment>